<evidence type="ECO:0000313" key="9">
    <source>
        <dbReference type="Proteomes" id="UP001499990"/>
    </source>
</evidence>
<keyword evidence="4" id="KW-0805">Transcription regulation</keyword>
<dbReference type="SUPFAM" id="SSF81606">
    <property type="entry name" value="PP2C-like"/>
    <property type="match status" value="1"/>
</dbReference>
<dbReference type="Pfam" id="PF07228">
    <property type="entry name" value="SpoIIE"/>
    <property type="match status" value="1"/>
</dbReference>
<dbReference type="Pfam" id="PF13185">
    <property type="entry name" value="GAF_2"/>
    <property type="match status" value="1"/>
</dbReference>
<keyword evidence="2" id="KW-0418">Kinase</keyword>
<feature type="domain" description="ANTAR" evidence="7">
    <location>
        <begin position="16"/>
        <end position="77"/>
    </location>
</feature>
<evidence type="ECO:0000256" key="2">
    <source>
        <dbReference type="ARBA" id="ARBA00022777"/>
    </source>
</evidence>
<dbReference type="InterPro" id="IPR036388">
    <property type="entry name" value="WH-like_DNA-bd_sf"/>
</dbReference>
<dbReference type="Gene3D" id="3.30.450.40">
    <property type="match status" value="1"/>
</dbReference>
<dbReference type="SMART" id="SM01012">
    <property type="entry name" value="ANTAR"/>
    <property type="match status" value="1"/>
</dbReference>
<dbReference type="SUPFAM" id="SSF55785">
    <property type="entry name" value="PYP-like sensor domain (PAS domain)"/>
    <property type="match status" value="2"/>
</dbReference>
<evidence type="ECO:0000256" key="1">
    <source>
        <dbReference type="ARBA" id="ARBA00022679"/>
    </source>
</evidence>
<dbReference type="InterPro" id="IPR036457">
    <property type="entry name" value="PPM-type-like_dom_sf"/>
</dbReference>
<organism evidence="8 9">
    <name type="scientific">Streptomyces sannanensis</name>
    <dbReference type="NCBI Taxonomy" id="285536"/>
    <lineage>
        <taxon>Bacteria</taxon>
        <taxon>Bacillati</taxon>
        <taxon>Actinomycetota</taxon>
        <taxon>Actinomycetes</taxon>
        <taxon>Kitasatosporales</taxon>
        <taxon>Streptomycetaceae</taxon>
        <taxon>Streptomyces</taxon>
    </lineage>
</organism>
<dbReference type="Gene3D" id="3.30.450.20">
    <property type="entry name" value="PAS domain"/>
    <property type="match status" value="2"/>
</dbReference>
<dbReference type="PANTHER" id="PTHR43156:SF2">
    <property type="entry name" value="STAGE II SPORULATION PROTEIN E"/>
    <property type="match status" value="1"/>
</dbReference>
<evidence type="ECO:0000259" key="7">
    <source>
        <dbReference type="PROSITE" id="PS50921"/>
    </source>
</evidence>
<feature type="region of interest" description="Disordered" evidence="6">
    <location>
        <begin position="84"/>
        <end position="119"/>
    </location>
</feature>
<keyword evidence="3" id="KW-0378">Hydrolase</keyword>
<evidence type="ECO:0000256" key="4">
    <source>
        <dbReference type="ARBA" id="ARBA00023015"/>
    </source>
</evidence>
<dbReference type="SUPFAM" id="SSF55781">
    <property type="entry name" value="GAF domain-like"/>
    <property type="match status" value="1"/>
</dbReference>
<name>A0ABP6S5P2_9ACTN</name>
<dbReference type="InterPro" id="IPR005561">
    <property type="entry name" value="ANTAR"/>
</dbReference>
<dbReference type="Gene3D" id="3.60.40.10">
    <property type="entry name" value="PPM-type phosphatase domain"/>
    <property type="match status" value="1"/>
</dbReference>
<protein>
    <submittedName>
        <fullName evidence="8">SpoIIE family protein phosphatase</fullName>
    </submittedName>
</protein>
<reference evidence="9" key="1">
    <citation type="journal article" date="2019" name="Int. J. Syst. Evol. Microbiol.">
        <title>The Global Catalogue of Microorganisms (GCM) 10K type strain sequencing project: providing services to taxonomists for standard genome sequencing and annotation.</title>
        <authorList>
            <consortium name="The Broad Institute Genomics Platform"/>
            <consortium name="The Broad Institute Genome Sequencing Center for Infectious Disease"/>
            <person name="Wu L."/>
            <person name="Ma J."/>
        </authorList>
    </citation>
    <scope>NUCLEOTIDE SEQUENCE [LARGE SCALE GENOMIC DNA]</scope>
    <source>
        <strain evidence="9">JCM 9651</strain>
    </source>
</reference>
<dbReference type="SUPFAM" id="SSF52172">
    <property type="entry name" value="CheY-like"/>
    <property type="match status" value="1"/>
</dbReference>
<comment type="caution">
    <text evidence="8">The sequence shown here is derived from an EMBL/GenBank/DDBJ whole genome shotgun (WGS) entry which is preliminary data.</text>
</comment>
<dbReference type="SMART" id="SM00331">
    <property type="entry name" value="PP2C_SIG"/>
    <property type="match status" value="1"/>
</dbReference>
<accession>A0ABP6S5P2</accession>
<keyword evidence="9" id="KW-1185">Reference proteome</keyword>
<sequence>MPDERTENNDVLQTTIDRLRAEVAGLRRAMATRGVIEQAKGLLSERLSCTPDEAFDHLVDLSHSADRKLVDVAADLLGTVAPPEAEPADEQQATPVAEPASASVVPPRPEPSYDRETAPPAALPETFAARYHLAASALSTVGTPDDLARVLCQVALSPLGVRAAVLALLEPDGALRLVGSHGVSRHQLSQWQRIPPYTSVPLTEAVQRGTAVWVADPEEFAARYPDLTGDDVVPGRTVCALPLRTGEQVIGAMKLGWTEETRLDPATLRYLSVLSRLCATHLLRVLSFDSGSQGSPLPSGEPWFRAVLDALLDPVLILTAVREPDGKVTDLRVEHANRATVDMAGRTGEDIIGWRVTELYPGMVAAGTFQSLLDVVASGVPYEGRAEQFIEVVGGTVHASTMTLHATPFLDGVLLSWRSHDEQERRDAQLAQAQYLARLGTWQWDASDAESLTCFGEIFSLLGVADACRTGTLTVADATEVIAPEDLPAVEALARRLLAGEPAGQVEFRVLPPGQPARIVQVVAETVPGGKGGIVTAIRGVLQDITAWRRTQHALVQTRTRLATEHRAVQALQQALIDVPRIPRGAGLELAVRYLPAETEADVGGDWYDALALPDGDVLIVVGDVSGHGLKAAAGMAQLRHALRGLAYTGAGPDEMLTRLNQLLCHQGGYIATAVCGRLDPVSRSLSWSRAGHLPPVLRRGRRTLLVAQPEGILLGASPGAAYGSAVLELEPEDTVVLYTDGLVERRDGDLDHGLRELVAAVDEYRGTGIEGCLDHVLSRLHAPNPLDDTCLLGIHLTGNGEEEQGHGP</sequence>
<dbReference type="RefSeq" id="WP_345034570.1">
    <property type="nucleotide sequence ID" value="NZ_BAAAYL010000001.1"/>
</dbReference>
<evidence type="ECO:0000313" key="8">
    <source>
        <dbReference type="EMBL" id="GAA3368630.1"/>
    </source>
</evidence>
<dbReference type="InterPro" id="IPR052016">
    <property type="entry name" value="Bact_Sigma-Reg"/>
</dbReference>
<dbReference type="InterPro" id="IPR029016">
    <property type="entry name" value="GAF-like_dom_sf"/>
</dbReference>
<dbReference type="Gene3D" id="1.10.10.10">
    <property type="entry name" value="Winged helix-like DNA-binding domain superfamily/Winged helix DNA-binding domain"/>
    <property type="match status" value="1"/>
</dbReference>
<keyword evidence="5" id="KW-0804">Transcription</keyword>
<dbReference type="InterPro" id="IPR011006">
    <property type="entry name" value="CheY-like_superfamily"/>
</dbReference>
<proteinExistence type="predicted"/>
<dbReference type="Proteomes" id="UP001499990">
    <property type="component" value="Unassembled WGS sequence"/>
</dbReference>
<dbReference type="PROSITE" id="PS50921">
    <property type="entry name" value="ANTAR"/>
    <property type="match status" value="1"/>
</dbReference>
<dbReference type="EMBL" id="BAAAYL010000001">
    <property type="protein sequence ID" value="GAA3368630.1"/>
    <property type="molecule type" value="Genomic_DNA"/>
</dbReference>
<evidence type="ECO:0000256" key="5">
    <source>
        <dbReference type="ARBA" id="ARBA00023163"/>
    </source>
</evidence>
<evidence type="ECO:0000256" key="3">
    <source>
        <dbReference type="ARBA" id="ARBA00022801"/>
    </source>
</evidence>
<evidence type="ECO:0000256" key="6">
    <source>
        <dbReference type="SAM" id="MobiDB-lite"/>
    </source>
</evidence>
<dbReference type="PANTHER" id="PTHR43156">
    <property type="entry name" value="STAGE II SPORULATION PROTEIN E-RELATED"/>
    <property type="match status" value="1"/>
</dbReference>
<keyword evidence="1" id="KW-0808">Transferase</keyword>
<dbReference type="InterPro" id="IPR003018">
    <property type="entry name" value="GAF"/>
</dbReference>
<gene>
    <name evidence="8" type="ORF">GCM10020367_07750</name>
</gene>
<dbReference type="InterPro" id="IPR001932">
    <property type="entry name" value="PPM-type_phosphatase-like_dom"/>
</dbReference>
<dbReference type="Pfam" id="PF03861">
    <property type="entry name" value="ANTAR"/>
    <property type="match status" value="1"/>
</dbReference>
<dbReference type="InterPro" id="IPR035965">
    <property type="entry name" value="PAS-like_dom_sf"/>
</dbReference>